<dbReference type="Gene3D" id="3.40.630.30">
    <property type="match status" value="1"/>
</dbReference>
<dbReference type="InterPro" id="IPR052742">
    <property type="entry name" value="Mito_N-acetyltransferase"/>
</dbReference>
<dbReference type="GO" id="GO:0016747">
    <property type="term" value="F:acyltransferase activity, transferring groups other than amino-acyl groups"/>
    <property type="evidence" value="ECO:0007669"/>
    <property type="project" value="InterPro"/>
</dbReference>
<dbReference type="Pfam" id="PF00583">
    <property type="entry name" value="Acetyltransf_1"/>
    <property type="match status" value="1"/>
</dbReference>
<dbReference type="Proteomes" id="UP000886632">
    <property type="component" value="Unassembled WGS sequence"/>
</dbReference>
<comment type="caution">
    <text evidence="2">The sequence shown here is derived from an EMBL/GenBank/DDBJ whole genome shotgun (WGS) entry which is preliminary data.</text>
</comment>
<dbReference type="CDD" id="cd04301">
    <property type="entry name" value="NAT_SF"/>
    <property type="match status" value="1"/>
</dbReference>
<protein>
    <submittedName>
        <fullName evidence="2">GNAT family N-acetyltransferase</fullName>
    </submittedName>
</protein>
<dbReference type="SUPFAM" id="SSF55729">
    <property type="entry name" value="Acyl-CoA N-acyltransferases (Nat)"/>
    <property type="match status" value="1"/>
</dbReference>
<dbReference type="EMBL" id="JADKGK010000024">
    <property type="protein sequence ID" value="MBL0005076.1"/>
    <property type="molecule type" value="Genomic_DNA"/>
</dbReference>
<dbReference type="Proteomes" id="UP000718281">
    <property type="component" value="Unassembled WGS sequence"/>
</dbReference>
<dbReference type="AlphaFoldDB" id="A0A934X4S3"/>
<name>A0A934X4S3_9MICO</name>
<gene>
    <name evidence="2" type="ORF">IPF40_08590</name>
    <name evidence="3" type="ORF">IPP00_14250</name>
</gene>
<evidence type="ECO:0000313" key="3">
    <source>
        <dbReference type="EMBL" id="MBL0005076.1"/>
    </source>
</evidence>
<dbReference type="InterPro" id="IPR016181">
    <property type="entry name" value="Acyl_CoA_acyltransferase"/>
</dbReference>
<dbReference type="EMBL" id="JADIXZ010000004">
    <property type="protein sequence ID" value="MBK6301096.1"/>
    <property type="molecule type" value="Genomic_DNA"/>
</dbReference>
<organism evidence="2 4">
    <name type="scientific">Candidatus Phosphoribacter hodrii</name>
    <dbReference type="NCBI Taxonomy" id="2953743"/>
    <lineage>
        <taxon>Bacteria</taxon>
        <taxon>Bacillati</taxon>
        <taxon>Actinomycetota</taxon>
        <taxon>Actinomycetes</taxon>
        <taxon>Micrococcales</taxon>
        <taxon>Dermatophilaceae</taxon>
        <taxon>Candidatus Phosphoribacter</taxon>
    </lineage>
</organism>
<dbReference type="InterPro" id="IPR000182">
    <property type="entry name" value="GNAT_dom"/>
</dbReference>
<accession>A0A934X4S3</accession>
<feature type="domain" description="N-acetyltransferase" evidence="1">
    <location>
        <begin position="12"/>
        <end position="171"/>
    </location>
</feature>
<reference evidence="2 4" key="1">
    <citation type="submission" date="2020-10" db="EMBL/GenBank/DDBJ databases">
        <title>Connecting structure to function with the recovery of over 1000 high-quality activated sludge metagenome-assembled genomes encoding full-length rRNA genes using long-read sequencing.</title>
        <authorList>
            <person name="Singleton C.M."/>
            <person name="Petriglieri F."/>
            <person name="Kristensen J.M."/>
            <person name="Kirkegaard R.H."/>
            <person name="Michaelsen T.Y."/>
            <person name="Andersen M.H."/>
            <person name="Karst S.M."/>
            <person name="Dueholm M.S."/>
            <person name="Nielsen P.H."/>
            <person name="Albertsen M."/>
        </authorList>
    </citation>
    <scope>NUCLEOTIDE SEQUENCE [LARGE SCALE GENOMIC DNA]</scope>
    <source>
        <strain evidence="2">AalE_18-Q3-R2-46_BAT3C.188</strain>
        <strain evidence="3">Ribe_18-Q3-R11-54_MAXAC.001</strain>
    </source>
</reference>
<evidence type="ECO:0000313" key="2">
    <source>
        <dbReference type="EMBL" id="MBK6301096.1"/>
    </source>
</evidence>
<dbReference type="PANTHER" id="PTHR43138:SF1">
    <property type="entry name" value="N-ACETYLTRANSFERASE ACA1"/>
    <property type="match status" value="1"/>
</dbReference>
<evidence type="ECO:0000313" key="4">
    <source>
        <dbReference type="Proteomes" id="UP000718281"/>
    </source>
</evidence>
<proteinExistence type="predicted"/>
<dbReference type="PANTHER" id="PTHR43138">
    <property type="entry name" value="ACETYLTRANSFERASE, GNAT FAMILY"/>
    <property type="match status" value="1"/>
</dbReference>
<sequence length="174" mass="18649">MLGNLARHTANVQIRDAKPDDLPAIAPIFREIVADGETYAYPEDLTDAQIAAAWMEPPPARCIVAYAADGTILGTAKAGPNRPGRGDHIATASFMVSPTAQGQGVGRALAEEVLRWATDQGYAAMQFNAVVETNMGAVALWQQLGFRILTTVPGTFRSRHHGPVGLHVMFRELG</sequence>
<dbReference type="PROSITE" id="PS51186">
    <property type="entry name" value="GNAT"/>
    <property type="match status" value="1"/>
</dbReference>
<evidence type="ECO:0000259" key="1">
    <source>
        <dbReference type="PROSITE" id="PS51186"/>
    </source>
</evidence>